<dbReference type="GO" id="GO:0003677">
    <property type="term" value="F:DNA binding"/>
    <property type="evidence" value="ECO:0007669"/>
    <property type="project" value="InterPro"/>
</dbReference>
<feature type="domain" description="HTH cro/C1-type" evidence="1">
    <location>
        <begin position="33"/>
        <end position="88"/>
    </location>
</feature>
<sequence>MARTLEDYLADEKPEVVQRAKEKADEMRLEMHLAEIRQKCEMTQAQLARIMDVKQPTVAGLEREGKDLRLSTLKRYVESLGGRVRLDIELPDGTHNDFPV</sequence>
<evidence type="ECO:0000259" key="1">
    <source>
        <dbReference type="PROSITE" id="PS50943"/>
    </source>
</evidence>
<dbReference type="SUPFAM" id="SSF47413">
    <property type="entry name" value="lambda repressor-like DNA-binding domains"/>
    <property type="match status" value="1"/>
</dbReference>
<dbReference type="SMART" id="SM00530">
    <property type="entry name" value="HTH_XRE"/>
    <property type="match status" value="1"/>
</dbReference>
<organism evidence="2 3">
    <name type="scientific">Halorhodospira halochloris</name>
    <name type="common">Ectothiorhodospira halochloris</name>
    <dbReference type="NCBI Taxonomy" id="1052"/>
    <lineage>
        <taxon>Bacteria</taxon>
        <taxon>Pseudomonadati</taxon>
        <taxon>Pseudomonadota</taxon>
        <taxon>Gammaproteobacteria</taxon>
        <taxon>Chromatiales</taxon>
        <taxon>Ectothiorhodospiraceae</taxon>
        <taxon>Halorhodospira</taxon>
    </lineage>
</organism>
<evidence type="ECO:0000313" key="3">
    <source>
        <dbReference type="Proteomes" id="UP000218890"/>
    </source>
</evidence>
<keyword evidence="3" id="KW-1185">Reference proteome</keyword>
<dbReference type="OrthoDB" id="129597at2"/>
<evidence type="ECO:0000313" key="2">
    <source>
        <dbReference type="EMBL" id="BAU57008.1"/>
    </source>
</evidence>
<accession>A0A110B514</accession>
<dbReference type="PROSITE" id="PS50943">
    <property type="entry name" value="HTH_CROC1"/>
    <property type="match status" value="1"/>
</dbReference>
<dbReference type="InterPro" id="IPR001387">
    <property type="entry name" value="Cro/C1-type_HTH"/>
</dbReference>
<dbReference type="EMBL" id="AP017372">
    <property type="protein sequence ID" value="BAU57008.1"/>
    <property type="molecule type" value="Genomic_DNA"/>
</dbReference>
<proteinExistence type="predicted"/>
<dbReference type="AlphaFoldDB" id="A0A110B514"/>
<dbReference type="Proteomes" id="UP000218890">
    <property type="component" value="Chromosome"/>
</dbReference>
<dbReference type="KEGG" id="hhk:HH1059_03300"/>
<dbReference type="CDD" id="cd00093">
    <property type="entry name" value="HTH_XRE"/>
    <property type="match status" value="1"/>
</dbReference>
<reference evidence="2" key="1">
    <citation type="submission" date="2016-02" db="EMBL/GenBank/DDBJ databases">
        <title>Halorhodospira halochloris DSM-1059 complete genome, version 2.</title>
        <authorList>
            <person name="Tsukatani Y."/>
        </authorList>
    </citation>
    <scope>NUCLEOTIDE SEQUENCE</scope>
    <source>
        <strain evidence="2">DSM 1059</strain>
    </source>
</reference>
<dbReference type="RefSeq" id="WP_096407540.1">
    <property type="nucleotide sequence ID" value="NZ_AP017372.2"/>
</dbReference>
<protein>
    <submittedName>
        <fullName evidence="2">Transcriptional regulator</fullName>
    </submittedName>
</protein>
<dbReference type="Pfam" id="PF01381">
    <property type="entry name" value="HTH_3"/>
    <property type="match status" value="1"/>
</dbReference>
<dbReference type="InterPro" id="IPR010982">
    <property type="entry name" value="Lambda_DNA-bd_dom_sf"/>
</dbReference>
<dbReference type="Gene3D" id="1.10.260.40">
    <property type="entry name" value="lambda repressor-like DNA-binding domains"/>
    <property type="match status" value="1"/>
</dbReference>
<gene>
    <name evidence="2" type="ORF">HH1059_03300</name>
</gene>
<name>A0A110B514_HALHR</name>